<organism evidence="1">
    <name type="scientific">Arundo donax</name>
    <name type="common">Giant reed</name>
    <name type="synonym">Donax arundinaceus</name>
    <dbReference type="NCBI Taxonomy" id="35708"/>
    <lineage>
        <taxon>Eukaryota</taxon>
        <taxon>Viridiplantae</taxon>
        <taxon>Streptophyta</taxon>
        <taxon>Embryophyta</taxon>
        <taxon>Tracheophyta</taxon>
        <taxon>Spermatophyta</taxon>
        <taxon>Magnoliopsida</taxon>
        <taxon>Liliopsida</taxon>
        <taxon>Poales</taxon>
        <taxon>Poaceae</taxon>
        <taxon>PACMAD clade</taxon>
        <taxon>Arundinoideae</taxon>
        <taxon>Arundineae</taxon>
        <taxon>Arundo</taxon>
    </lineage>
</organism>
<accession>A0A0A9C0W3</accession>
<reference evidence="1" key="2">
    <citation type="journal article" date="2015" name="Data Brief">
        <title>Shoot transcriptome of the giant reed, Arundo donax.</title>
        <authorList>
            <person name="Barrero R.A."/>
            <person name="Guerrero F.D."/>
            <person name="Moolhuijzen P."/>
            <person name="Goolsby J.A."/>
            <person name="Tidwell J."/>
            <person name="Bellgard S.E."/>
            <person name="Bellgard M.I."/>
        </authorList>
    </citation>
    <scope>NUCLEOTIDE SEQUENCE</scope>
    <source>
        <tissue evidence="1">Shoot tissue taken approximately 20 cm above the soil surface</tissue>
    </source>
</reference>
<name>A0A0A9C0W3_ARUDO</name>
<proteinExistence type="predicted"/>
<dbReference type="AlphaFoldDB" id="A0A0A9C0W3"/>
<reference evidence="1" key="1">
    <citation type="submission" date="2014-09" db="EMBL/GenBank/DDBJ databases">
        <authorList>
            <person name="Magalhaes I.L.F."/>
            <person name="Oliveira U."/>
            <person name="Santos F.R."/>
            <person name="Vidigal T.H.D.A."/>
            <person name="Brescovit A.D."/>
            <person name="Santos A.J."/>
        </authorList>
    </citation>
    <scope>NUCLEOTIDE SEQUENCE</scope>
    <source>
        <tissue evidence="1">Shoot tissue taken approximately 20 cm above the soil surface</tissue>
    </source>
</reference>
<evidence type="ECO:0000313" key="1">
    <source>
        <dbReference type="EMBL" id="JAD65142.1"/>
    </source>
</evidence>
<dbReference type="EMBL" id="GBRH01232753">
    <property type="protein sequence ID" value="JAD65142.1"/>
    <property type="molecule type" value="Transcribed_RNA"/>
</dbReference>
<sequence length="137" mass="15398">MRLIVTYAGPIFPKIEDLADTSWRSCISLFLLTVQSFVFAHRIYMEVHISHTRPGTNCIHAHRLTHTKLHNIHLDFLVGKYVGIFGNICVCVAAAEDSCPYCSGCTGKGNYTLTSHTVFSLSLLIFCSQREKRLACF</sequence>
<protein>
    <submittedName>
        <fullName evidence="1">Uncharacterized protein</fullName>
    </submittedName>
</protein>